<evidence type="ECO:0000313" key="1">
    <source>
        <dbReference type="EMBL" id="SIT48014.1"/>
    </source>
</evidence>
<reference evidence="1" key="1">
    <citation type="submission" date="2016-12" db="EMBL/GenBank/DDBJ databases">
        <authorList>
            <person name="Moulin L."/>
        </authorList>
    </citation>
    <scope>NUCLEOTIDE SEQUENCE [LARGE SCALE GENOMIC DNA]</scope>
    <source>
        <strain evidence="1">STM 7183</strain>
    </source>
</reference>
<gene>
    <name evidence="1" type="ORF">BN2476_620015</name>
</gene>
<keyword evidence="2" id="KW-1185">Reference proteome</keyword>
<dbReference type="Proteomes" id="UP000195569">
    <property type="component" value="Unassembled WGS sequence"/>
</dbReference>
<comment type="caution">
    <text evidence="1">The sequence shown here is derived from an EMBL/GenBank/DDBJ whole genome shotgun (WGS) entry which is preliminary data.</text>
</comment>
<dbReference type="AlphaFoldDB" id="A0A1N7SL38"/>
<sequence>MPRTPIHAAQRSRPFPPLIQQFVADLRVMAITARKAAYYRPRTYPPSDYCGIGNSVSTQAQWLSRARGTKFGTHHNYGADHDDLGVFTVDGRRRVAHRDTRAL</sequence>
<organism evidence="1 2">
    <name type="scientific">Paraburkholderia piptadeniae</name>
    <dbReference type="NCBI Taxonomy" id="1701573"/>
    <lineage>
        <taxon>Bacteria</taxon>
        <taxon>Pseudomonadati</taxon>
        <taxon>Pseudomonadota</taxon>
        <taxon>Betaproteobacteria</taxon>
        <taxon>Burkholderiales</taxon>
        <taxon>Burkholderiaceae</taxon>
        <taxon>Paraburkholderia</taxon>
    </lineage>
</organism>
<evidence type="ECO:0000313" key="2">
    <source>
        <dbReference type="Proteomes" id="UP000195569"/>
    </source>
</evidence>
<proteinExistence type="predicted"/>
<accession>A0A1N7SL38</accession>
<protein>
    <submittedName>
        <fullName evidence="1">Uncharacterized protein</fullName>
    </submittedName>
</protein>
<name>A0A1N7SL38_9BURK</name>
<dbReference type="EMBL" id="CYGY02000062">
    <property type="protein sequence ID" value="SIT48014.1"/>
    <property type="molecule type" value="Genomic_DNA"/>
</dbReference>